<sequence length="280" mass="31454">MIMSNNKNSMRTYLIYIAAFCMAFVMIIPLLWMIISAFKAPGSTVTVITELMRPPYTLDSFKEVLEPDGTAMMWRWTFNSVVVGVVQTVVTVLFSSWAAYAVSRIDFKGKTIIFALILAGLMVPMESIVVPLFEMIVELNWTNTYHALIWPGMMLPLAFLILKQFIDQLPSELLEAARIDGAGHFQIWWKIVFPLSRSSMAAVSIFIFIQSWNNLLWPLLVAQETSMMTLPVGIPTFQSNFATDLAVPMASNVIASIPALIVFLLFQKHIIKGISMTGIK</sequence>
<dbReference type="PANTHER" id="PTHR43744:SF12">
    <property type="entry name" value="ABC TRANSPORTER PERMEASE PROTEIN MG189-RELATED"/>
    <property type="match status" value="1"/>
</dbReference>
<dbReference type="CDD" id="cd06261">
    <property type="entry name" value="TM_PBP2"/>
    <property type="match status" value="1"/>
</dbReference>
<evidence type="ECO:0000256" key="2">
    <source>
        <dbReference type="ARBA" id="ARBA00022448"/>
    </source>
</evidence>
<evidence type="ECO:0000256" key="1">
    <source>
        <dbReference type="ARBA" id="ARBA00004651"/>
    </source>
</evidence>
<keyword evidence="10" id="KW-1185">Reference proteome</keyword>
<dbReference type="PROSITE" id="PS50928">
    <property type="entry name" value="ABC_TM1"/>
    <property type="match status" value="1"/>
</dbReference>
<feature type="transmembrane region" description="Helical" evidence="7">
    <location>
        <begin position="245"/>
        <end position="266"/>
    </location>
</feature>
<dbReference type="PANTHER" id="PTHR43744">
    <property type="entry name" value="ABC TRANSPORTER PERMEASE PROTEIN MG189-RELATED-RELATED"/>
    <property type="match status" value="1"/>
</dbReference>
<protein>
    <submittedName>
        <fullName evidence="9">Carbohydrate ABC transporter permease</fullName>
    </submittedName>
</protein>
<feature type="domain" description="ABC transmembrane type-1" evidence="8">
    <location>
        <begin position="77"/>
        <end position="266"/>
    </location>
</feature>
<feature type="transmembrane region" description="Helical" evidence="7">
    <location>
        <begin position="12"/>
        <end position="35"/>
    </location>
</feature>
<reference evidence="9 10" key="1">
    <citation type="submission" date="2017-12" db="EMBL/GenBank/DDBJ databases">
        <title>Taxonomic description and draft genome of Pradoshia cofamensis Gen. nov., sp. nov., a thermotolerant bacillale isolated from anterior gut of earthworm Eisenia fetida.</title>
        <authorList>
            <person name="Saha T."/>
            <person name="Chakraborty R."/>
        </authorList>
    </citation>
    <scope>NUCLEOTIDE SEQUENCE [LARGE SCALE GENOMIC DNA]</scope>
    <source>
        <strain evidence="9 10">EAG3</strain>
    </source>
</reference>
<evidence type="ECO:0000256" key="5">
    <source>
        <dbReference type="ARBA" id="ARBA00022989"/>
    </source>
</evidence>
<feature type="transmembrane region" description="Helical" evidence="7">
    <location>
        <begin position="145"/>
        <end position="166"/>
    </location>
</feature>
<evidence type="ECO:0000313" key="9">
    <source>
        <dbReference type="EMBL" id="PQD97085.1"/>
    </source>
</evidence>
<dbReference type="Pfam" id="PF00528">
    <property type="entry name" value="BPD_transp_1"/>
    <property type="match status" value="1"/>
</dbReference>
<dbReference type="AlphaFoldDB" id="A0A2S7N543"/>
<accession>A0A2S7N543</accession>
<dbReference type="Gene3D" id="1.10.3720.10">
    <property type="entry name" value="MetI-like"/>
    <property type="match status" value="1"/>
</dbReference>
<evidence type="ECO:0000256" key="6">
    <source>
        <dbReference type="ARBA" id="ARBA00023136"/>
    </source>
</evidence>
<evidence type="ECO:0000256" key="4">
    <source>
        <dbReference type="ARBA" id="ARBA00022692"/>
    </source>
</evidence>
<evidence type="ECO:0000259" key="8">
    <source>
        <dbReference type="PROSITE" id="PS50928"/>
    </source>
</evidence>
<feature type="transmembrane region" description="Helical" evidence="7">
    <location>
        <begin position="76"/>
        <end position="100"/>
    </location>
</feature>
<evidence type="ECO:0000256" key="3">
    <source>
        <dbReference type="ARBA" id="ARBA00022475"/>
    </source>
</evidence>
<comment type="caution">
    <text evidence="9">The sequence shown here is derived from an EMBL/GenBank/DDBJ whole genome shotgun (WGS) entry which is preliminary data.</text>
</comment>
<keyword evidence="4 7" id="KW-0812">Transmembrane</keyword>
<dbReference type="EMBL" id="PKOZ01000001">
    <property type="protein sequence ID" value="PQD97085.1"/>
    <property type="molecule type" value="Genomic_DNA"/>
</dbReference>
<dbReference type="GO" id="GO:0055085">
    <property type="term" value="P:transmembrane transport"/>
    <property type="evidence" value="ECO:0007669"/>
    <property type="project" value="InterPro"/>
</dbReference>
<dbReference type="Proteomes" id="UP000239663">
    <property type="component" value="Unassembled WGS sequence"/>
</dbReference>
<feature type="transmembrane region" description="Helical" evidence="7">
    <location>
        <begin position="187"/>
        <end position="209"/>
    </location>
</feature>
<keyword evidence="2 7" id="KW-0813">Transport</keyword>
<comment type="subcellular location">
    <subcellularLocation>
        <location evidence="1 7">Cell membrane</location>
        <topology evidence="1 7">Multi-pass membrane protein</topology>
    </subcellularLocation>
</comment>
<feature type="transmembrane region" description="Helical" evidence="7">
    <location>
        <begin position="112"/>
        <end position="133"/>
    </location>
</feature>
<gene>
    <name evidence="9" type="ORF">CYL18_04210</name>
</gene>
<comment type="similarity">
    <text evidence="7">Belongs to the binding-protein-dependent transport system permease family.</text>
</comment>
<evidence type="ECO:0000313" key="10">
    <source>
        <dbReference type="Proteomes" id="UP000239663"/>
    </source>
</evidence>
<keyword evidence="6 7" id="KW-0472">Membrane</keyword>
<keyword evidence="3" id="KW-1003">Cell membrane</keyword>
<dbReference type="GO" id="GO:0005886">
    <property type="term" value="C:plasma membrane"/>
    <property type="evidence" value="ECO:0007669"/>
    <property type="project" value="UniProtKB-SubCell"/>
</dbReference>
<dbReference type="InterPro" id="IPR035906">
    <property type="entry name" value="MetI-like_sf"/>
</dbReference>
<name>A0A2S7N543_9BACI</name>
<organism evidence="9 10">
    <name type="scientific">Pradoshia eiseniae</name>
    <dbReference type="NCBI Taxonomy" id="2064768"/>
    <lineage>
        <taxon>Bacteria</taxon>
        <taxon>Bacillati</taxon>
        <taxon>Bacillota</taxon>
        <taxon>Bacilli</taxon>
        <taxon>Bacillales</taxon>
        <taxon>Bacillaceae</taxon>
        <taxon>Pradoshia</taxon>
    </lineage>
</organism>
<dbReference type="SUPFAM" id="SSF161098">
    <property type="entry name" value="MetI-like"/>
    <property type="match status" value="1"/>
</dbReference>
<proteinExistence type="inferred from homology"/>
<keyword evidence="5 7" id="KW-1133">Transmembrane helix</keyword>
<dbReference type="InterPro" id="IPR000515">
    <property type="entry name" value="MetI-like"/>
</dbReference>
<evidence type="ECO:0000256" key="7">
    <source>
        <dbReference type="RuleBase" id="RU363032"/>
    </source>
</evidence>